<dbReference type="GO" id="GO:0006487">
    <property type="term" value="P:protein N-linked glycosylation"/>
    <property type="evidence" value="ECO:0007669"/>
    <property type="project" value="TreeGrafter"/>
</dbReference>
<dbReference type="GeneID" id="91099773"/>
<keyword evidence="3" id="KW-0732">Signal</keyword>
<dbReference type="PANTHER" id="PTHR31834:SF1">
    <property type="entry name" value="INITIATION-SPECIFIC ALPHA-1,6-MANNOSYLTRANSFERASE"/>
    <property type="match status" value="1"/>
</dbReference>
<dbReference type="Gene3D" id="3.90.550.20">
    <property type="match status" value="2"/>
</dbReference>
<dbReference type="AlphaFoldDB" id="A0AAX4K909"/>
<evidence type="ECO:0000256" key="3">
    <source>
        <dbReference type="SAM" id="SignalP"/>
    </source>
</evidence>
<evidence type="ECO:0000313" key="4">
    <source>
        <dbReference type="EMBL" id="WWD02926.1"/>
    </source>
</evidence>
<proteinExistence type="inferred from homology"/>
<dbReference type="SUPFAM" id="SSF53448">
    <property type="entry name" value="Nucleotide-diphospho-sugar transferases"/>
    <property type="match status" value="1"/>
</dbReference>
<dbReference type="RefSeq" id="XP_066080893.1">
    <property type="nucleotide sequence ID" value="XM_066224796.1"/>
</dbReference>
<name>A0AAX4K909_9TREE</name>
<feature type="region of interest" description="Disordered" evidence="2">
    <location>
        <begin position="534"/>
        <end position="606"/>
    </location>
</feature>
<gene>
    <name evidence="4" type="ORF">V865_000969</name>
</gene>
<dbReference type="GO" id="GO:0000009">
    <property type="term" value="F:alpha-1,6-mannosyltransferase activity"/>
    <property type="evidence" value="ECO:0007669"/>
    <property type="project" value="InterPro"/>
</dbReference>
<dbReference type="GO" id="GO:0000136">
    <property type="term" value="C:mannan polymerase complex"/>
    <property type="evidence" value="ECO:0007669"/>
    <property type="project" value="TreeGrafter"/>
</dbReference>
<evidence type="ECO:0008006" key="6">
    <source>
        <dbReference type="Google" id="ProtNLM"/>
    </source>
</evidence>
<dbReference type="InterPro" id="IPR029044">
    <property type="entry name" value="Nucleotide-diphossugar_trans"/>
</dbReference>
<evidence type="ECO:0000256" key="2">
    <source>
        <dbReference type="SAM" id="MobiDB-lite"/>
    </source>
</evidence>
<evidence type="ECO:0000313" key="5">
    <source>
        <dbReference type="Proteomes" id="UP001358614"/>
    </source>
</evidence>
<keyword evidence="5" id="KW-1185">Reference proteome</keyword>
<protein>
    <recommendedName>
        <fullName evidence="6">Glycosyltransferase</fullName>
    </recommendedName>
</protein>
<dbReference type="Proteomes" id="UP001358614">
    <property type="component" value="Chromosome 1"/>
</dbReference>
<accession>A0AAX4K909</accession>
<reference evidence="4 5" key="1">
    <citation type="submission" date="2024-01" db="EMBL/GenBank/DDBJ databases">
        <title>Comparative genomics of Cryptococcus and Kwoniella reveals pathogenesis evolution and contrasting modes of karyotype evolution via chromosome fusion or intercentromeric recombination.</title>
        <authorList>
            <person name="Coelho M.A."/>
            <person name="David-Palma M."/>
            <person name="Shea T."/>
            <person name="Bowers K."/>
            <person name="McGinley-Smith S."/>
            <person name="Mohammad A.W."/>
            <person name="Gnirke A."/>
            <person name="Yurkov A.M."/>
            <person name="Nowrousian M."/>
            <person name="Sun S."/>
            <person name="Cuomo C.A."/>
            <person name="Heitman J."/>
        </authorList>
    </citation>
    <scope>NUCLEOTIDE SEQUENCE [LARGE SCALE GENOMIC DNA]</scope>
    <source>
        <strain evidence="4 5">PYCC6329</strain>
    </source>
</reference>
<evidence type="ECO:0000256" key="1">
    <source>
        <dbReference type="ARBA" id="ARBA00009003"/>
    </source>
</evidence>
<dbReference type="InterPro" id="IPR039367">
    <property type="entry name" value="Och1-like"/>
</dbReference>
<dbReference type="InterPro" id="IPR007577">
    <property type="entry name" value="GlycoTrfase_DXD_sugar-bd_CS"/>
</dbReference>
<dbReference type="PANTHER" id="PTHR31834">
    <property type="entry name" value="INITIATION-SPECIFIC ALPHA-1,6-MANNOSYLTRANSFERASE"/>
    <property type="match status" value="1"/>
</dbReference>
<feature type="region of interest" description="Disordered" evidence="2">
    <location>
        <begin position="79"/>
        <end position="99"/>
    </location>
</feature>
<dbReference type="KEGG" id="ker:91099773"/>
<dbReference type="Pfam" id="PF04488">
    <property type="entry name" value="Gly_transf_sug"/>
    <property type="match status" value="1"/>
</dbReference>
<dbReference type="EMBL" id="CP144089">
    <property type="protein sequence ID" value="WWD02926.1"/>
    <property type="molecule type" value="Genomic_DNA"/>
</dbReference>
<sequence length="606" mass="67996">MFLLPSIRARLSLLLVLITLISLVLYQRISQSNIEYAFPKDVLADYTSPSTHCFWPERGANQEKESKGSLVDWLKWKSSPSPSLSTTPNGDGAGASDDNEFHWEGKLPDIIPSSGIEKYMLSHIEDLQSGWDPKHDFEEYGLKLGNISLEGYTKELISTYKQYLLPSSGGGEGVGGFMAPVLSRLSLRPPIEELPPRPKQVMTTDKSDELPYQFERWKEIMPDYQIKYFNDRSLKAWVKGVFGGTKAEKIWEKLPRVVLKTDIFRYMAMLVEGGIYTDSVVAAPIIHADSWGIPYHSETAPLLTHLSRLLSLSTSQHLPSSHPLSSFASEHSTDSVEGMIDLPVGKSKIYDGPLVDDGNELGEPGLVVSVESDAIDFGWTNWREVGLSRAVQITQWTFMARPGHPVFLDALSRTLRKSEEMEKKAEEAEEKGEEFIPETALEWTGPGVFSDCVYRYLLARYGFKPEDLIHQKDPIRVGDVLILPAGSYSSVSPFTDEEQRPWAASYHGFLGRWRESDPAVQEFERLKKIKAEAEEAEQKAKEEAEEAEKKVKEAEDRAKQAEEDERKAKEEADRLKLQEQAEAEAEKGDDGIPRGTIGDVPLSPIG</sequence>
<comment type="similarity">
    <text evidence="1">Belongs to the glycosyltransferase 32 family.</text>
</comment>
<feature type="chain" id="PRO_5044005226" description="Glycosyltransferase" evidence="3">
    <location>
        <begin position="27"/>
        <end position="606"/>
    </location>
</feature>
<feature type="compositionally biased region" description="Basic and acidic residues" evidence="2">
    <location>
        <begin position="534"/>
        <end position="592"/>
    </location>
</feature>
<organism evidence="4 5">
    <name type="scientific">Kwoniella europaea PYCC6329</name>
    <dbReference type="NCBI Taxonomy" id="1423913"/>
    <lineage>
        <taxon>Eukaryota</taxon>
        <taxon>Fungi</taxon>
        <taxon>Dikarya</taxon>
        <taxon>Basidiomycota</taxon>
        <taxon>Agaricomycotina</taxon>
        <taxon>Tremellomycetes</taxon>
        <taxon>Tremellales</taxon>
        <taxon>Cryptococcaceae</taxon>
        <taxon>Kwoniella</taxon>
    </lineage>
</organism>
<feature type="signal peptide" evidence="3">
    <location>
        <begin position="1"/>
        <end position="26"/>
    </location>
</feature>